<accession>A1C7T7</accession>
<dbReference type="VEuPathDB" id="FungiDB:ACLA_074960"/>
<dbReference type="Proteomes" id="UP000006701">
    <property type="component" value="Unassembled WGS sequence"/>
</dbReference>
<dbReference type="HOGENOM" id="CLU_2108492_0_0_1"/>
<proteinExistence type="predicted"/>
<evidence type="ECO:0000313" key="4">
    <source>
        <dbReference type="Proteomes" id="UP000006701"/>
    </source>
</evidence>
<dbReference type="EMBL" id="DS027045">
    <property type="protein sequence ID" value="EAW14458.1"/>
    <property type="molecule type" value="Genomic_DNA"/>
</dbReference>
<evidence type="ECO:0000313" key="3">
    <source>
        <dbReference type="EMBL" id="EAW14458.1"/>
    </source>
</evidence>
<evidence type="ECO:0000259" key="2">
    <source>
        <dbReference type="Pfam" id="PF22980"/>
    </source>
</evidence>
<sequence>MPKATIDENHVFMYHLVQSIGDKTIDYDALAQAVNLNKPAARMRWSRLKARIEEARTENNNDDNRDATTPQTTEPVTESETSSPVKKKRRTLKRKRSAGDEDGARDGDAGAATAD</sequence>
<feature type="compositionally biased region" description="Basic and acidic residues" evidence="1">
    <location>
        <begin position="97"/>
        <end position="108"/>
    </location>
</feature>
<feature type="compositionally biased region" description="Low complexity" evidence="1">
    <location>
        <begin position="68"/>
        <end position="84"/>
    </location>
</feature>
<dbReference type="KEGG" id="act:ACLA_074960"/>
<gene>
    <name evidence="3" type="ORF">ACLA_074960</name>
</gene>
<dbReference type="OMA" id="NTINFNA"/>
<dbReference type="AlphaFoldDB" id="A1C7T7"/>
<dbReference type="Pfam" id="PF22980">
    <property type="entry name" value="Myb_DNA-bind_8"/>
    <property type="match status" value="1"/>
</dbReference>
<protein>
    <recommendedName>
        <fullName evidence="2">Myb-like DNA-binding domain-containing protein</fullName>
    </recommendedName>
</protein>
<feature type="compositionally biased region" description="Basic and acidic residues" evidence="1">
    <location>
        <begin position="54"/>
        <end position="66"/>
    </location>
</feature>
<evidence type="ECO:0000256" key="1">
    <source>
        <dbReference type="SAM" id="MobiDB-lite"/>
    </source>
</evidence>
<reference evidence="3 4" key="1">
    <citation type="journal article" date="2008" name="PLoS Genet.">
        <title>Genomic islands in the pathogenic filamentous fungus Aspergillus fumigatus.</title>
        <authorList>
            <person name="Fedorova N.D."/>
            <person name="Khaldi N."/>
            <person name="Joardar V.S."/>
            <person name="Maiti R."/>
            <person name="Amedeo P."/>
            <person name="Anderson M.J."/>
            <person name="Crabtree J."/>
            <person name="Silva J.C."/>
            <person name="Badger J.H."/>
            <person name="Albarraq A."/>
            <person name="Angiuoli S."/>
            <person name="Bussey H."/>
            <person name="Bowyer P."/>
            <person name="Cotty P.J."/>
            <person name="Dyer P.S."/>
            <person name="Egan A."/>
            <person name="Galens K."/>
            <person name="Fraser-Liggett C.M."/>
            <person name="Haas B.J."/>
            <person name="Inman J.M."/>
            <person name="Kent R."/>
            <person name="Lemieux S."/>
            <person name="Malavazi I."/>
            <person name="Orvis J."/>
            <person name="Roemer T."/>
            <person name="Ronning C.M."/>
            <person name="Sundaram J.P."/>
            <person name="Sutton G."/>
            <person name="Turner G."/>
            <person name="Venter J.C."/>
            <person name="White O.R."/>
            <person name="Whitty B.R."/>
            <person name="Youngman P."/>
            <person name="Wolfe K.H."/>
            <person name="Goldman G.H."/>
            <person name="Wortman J.R."/>
            <person name="Jiang B."/>
            <person name="Denning D.W."/>
            <person name="Nierman W.C."/>
        </authorList>
    </citation>
    <scope>NUCLEOTIDE SEQUENCE [LARGE SCALE GENOMIC DNA]</scope>
    <source>
        <strain evidence="4">ATCC 1007 / CBS 513.65 / DSM 816 / NCTC 3887 / NRRL 1</strain>
    </source>
</reference>
<dbReference type="GeneID" id="4707700"/>
<keyword evidence="4" id="KW-1185">Reference proteome</keyword>
<dbReference type="InterPro" id="IPR054505">
    <property type="entry name" value="Myb_DNA-bind_8"/>
</dbReference>
<organism evidence="3 4">
    <name type="scientific">Aspergillus clavatus (strain ATCC 1007 / CBS 513.65 / DSM 816 / NCTC 3887 / NRRL 1 / QM 1276 / 107)</name>
    <dbReference type="NCBI Taxonomy" id="344612"/>
    <lineage>
        <taxon>Eukaryota</taxon>
        <taxon>Fungi</taxon>
        <taxon>Dikarya</taxon>
        <taxon>Ascomycota</taxon>
        <taxon>Pezizomycotina</taxon>
        <taxon>Eurotiomycetes</taxon>
        <taxon>Eurotiomycetidae</taxon>
        <taxon>Eurotiales</taxon>
        <taxon>Aspergillaceae</taxon>
        <taxon>Aspergillus</taxon>
        <taxon>Aspergillus subgen. Fumigati</taxon>
    </lineage>
</organism>
<name>A1C7T7_ASPCL</name>
<feature type="compositionally biased region" description="Basic residues" evidence="1">
    <location>
        <begin position="85"/>
        <end position="96"/>
    </location>
</feature>
<feature type="region of interest" description="Disordered" evidence="1">
    <location>
        <begin position="54"/>
        <end position="115"/>
    </location>
</feature>
<dbReference type="OrthoDB" id="3944408at2759"/>
<dbReference type="RefSeq" id="XP_001275884.1">
    <property type="nucleotide sequence ID" value="XM_001275883.1"/>
</dbReference>
<feature type="domain" description="Myb-like DNA-binding" evidence="2">
    <location>
        <begin position="7"/>
        <end position="53"/>
    </location>
</feature>